<dbReference type="Proteomes" id="UP000000238">
    <property type="component" value="Chromosome"/>
</dbReference>
<sequence length="92" mass="11090">MQALALQPNRRKLFGCLINNSDESRIYHWGYWAVRYMFEQRPDDIERLVLWFRLGRYDDYQDWLDDEAKELDAGFAKWMGKVRKELQVASGV</sequence>
<gene>
    <name evidence="1" type="ordered locus">HCH_02071</name>
</gene>
<organism evidence="1 2">
    <name type="scientific">Hahella chejuensis (strain KCTC 2396)</name>
    <dbReference type="NCBI Taxonomy" id="349521"/>
    <lineage>
        <taxon>Bacteria</taxon>
        <taxon>Pseudomonadati</taxon>
        <taxon>Pseudomonadota</taxon>
        <taxon>Gammaproteobacteria</taxon>
        <taxon>Oceanospirillales</taxon>
        <taxon>Hahellaceae</taxon>
        <taxon>Hahella</taxon>
    </lineage>
</organism>
<dbReference type="KEGG" id="hch:HCH_02071"/>
<dbReference type="GO" id="GO:0006508">
    <property type="term" value="P:proteolysis"/>
    <property type="evidence" value="ECO:0007669"/>
    <property type="project" value="InterPro"/>
</dbReference>
<dbReference type="HOGENOM" id="CLU_2409161_0_0_6"/>
<dbReference type="GO" id="GO:0004222">
    <property type="term" value="F:metalloendopeptidase activity"/>
    <property type="evidence" value="ECO:0007669"/>
    <property type="project" value="InterPro"/>
</dbReference>
<dbReference type="Pfam" id="PF01752">
    <property type="entry name" value="Peptidase_M9"/>
    <property type="match status" value="1"/>
</dbReference>
<proteinExistence type="predicted"/>
<accession>Q2SKC2</accession>
<keyword evidence="2" id="KW-1185">Reference proteome</keyword>
<dbReference type="OrthoDB" id="9802683at2"/>
<reference evidence="1 2" key="1">
    <citation type="journal article" date="2005" name="Nucleic Acids Res.">
        <title>Genomic blueprint of Hahella chejuensis, a marine microbe producing an algicidal agent.</title>
        <authorList>
            <person name="Jeong H."/>
            <person name="Yim J.H."/>
            <person name="Lee C."/>
            <person name="Choi S.-H."/>
            <person name="Park Y.K."/>
            <person name="Yoon S.H."/>
            <person name="Hur C.-G."/>
            <person name="Kang H.-Y."/>
            <person name="Kim D."/>
            <person name="Lee H.H."/>
            <person name="Park K.H."/>
            <person name="Park S.-H."/>
            <person name="Park H.-S."/>
            <person name="Lee H.K."/>
            <person name="Oh T.K."/>
            <person name="Kim J.F."/>
        </authorList>
    </citation>
    <scope>NUCLEOTIDE SEQUENCE [LARGE SCALE GENOMIC DNA]</scope>
    <source>
        <strain evidence="1 2">KCTC 2396</strain>
    </source>
</reference>
<dbReference type="GO" id="GO:0008270">
    <property type="term" value="F:zinc ion binding"/>
    <property type="evidence" value="ECO:0007669"/>
    <property type="project" value="InterPro"/>
</dbReference>
<evidence type="ECO:0000313" key="1">
    <source>
        <dbReference type="EMBL" id="ABC28902.1"/>
    </source>
</evidence>
<evidence type="ECO:0000313" key="2">
    <source>
        <dbReference type="Proteomes" id="UP000000238"/>
    </source>
</evidence>
<dbReference type="InterPro" id="IPR002169">
    <property type="entry name" value="Peptidase_M9A/M9B"/>
</dbReference>
<dbReference type="RefSeq" id="WP_011395973.1">
    <property type="nucleotide sequence ID" value="NC_007645.1"/>
</dbReference>
<dbReference type="EMBL" id="CP000155">
    <property type="protein sequence ID" value="ABC28902.1"/>
    <property type="molecule type" value="Genomic_DNA"/>
</dbReference>
<dbReference type="GO" id="GO:0005576">
    <property type="term" value="C:extracellular region"/>
    <property type="evidence" value="ECO:0007669"/>
    <property type="project" value="InterPro"/>
</dbReference>
<name>Q2SKC2_HAHCH</name>
<dbReference type="AlphaFoldDB" id="Q2SKC2"/>
<dbReference type="Gene3D" id="1.10.390.20">
    <property type="match status" value="1"/>
</dbReference>
<dbReference type="eggNOG" id="COG3291">
    <property type="taxonomic scope" value="Bacteria"/>
</dbReference>
<protein>
    <submittedName>
        <fullName evidence="1">Uncharacterized protein</fullName>
    </submittedName>
</protein>